<feature type="coiled-coil region" evidence="1">
    <location>
        <begin position="62"/>
        <end position="89"/>
    </location>
</feature>
<accession>A0A8S5SEF1</accession>
<proteinExistence type="predicted"/>
<organism evidence="2">
    <name type="scientific">Siphoviridae sp. ctnpt50</name>
    <dbReference type="NCBI Taxonomy" id="2827941"/>
    <lineage>
        <taxon>Viruses</taxon>
        <taxon>Duplodnaviria</taxon>
        <taxon>Heunggongvirae</taxon>
        <taxon>Uroviricota</taxon>
        <taxon>Caudoviricetes</taxon>
    </lineage>
</organism>
<sequence length="563" mass="65641">MPIREQNLYQIYKFSAACVCENNLDIKDYTPRRAAQEGCLVSCGDNIAFDQARKIRGDNRSYKEIFSNIQFLRNSLHRAKKEGRNKEAKIFWQAILNTLFVKDFVVVEVKKKDDYKRLSKSGFYVNGIRYVRFSASAGQIRHGCCLMANEEIAEELTNRLMCDFNNRVKEFNLAKLSAYFALSTSSILWVSTPRVCVIKDFFTTLPNQKLDWITTDENGKKAVEERILDITMNSCDGQGLVSPEMAQKWSQEMNLGYVASSYVVRSIFVKGNLVPFDFHAYAKENGIEYIYDKWGHPYKIDEIDVLLSESQFKMHKYYSSWEDYSEYIEMAQIGWGVSRYNRKFDDEWVLANYQIIQVLNINKDDIKNLVQPTIDWIKKVCSGDPLYAMLYSLGGFSEDYQIEYNDVYTRAQSLAMKAVVKNPDFLKDTYVQRKIYRNLIRSITQAKIGKIWVRGNYSFMISDPIAQCRSALGLDSKGEVPGEYIYSNFWNRRYDPGKDIVLCRSPLLDKHEVNHCKLYRSSEADRWYKWIESGIIYSIYDLSTLRHSDSDLSKRRGRLRSDT</sequence>
<dbReference type="EMBL" id="BK032577">
    <property type="protein sequence ID" value="DAF49063.1"/>
    <property type="molecule type" value="Genomic_DNA"/>
</dbReference>
<keyword evidence="2" id="KW-0548">Nucleotidyltransferase</keyword>
<reference evidence="2" key="1">
    <citation type="journal article" date="2021" name="Proc. Natl. Acad. Sci. U.S.A.">
        <title>A Catalog of Tens of Thousands of Viruses from Human Metagenomes Reveals Hidden Associations with Chronic Diseases.</title>
        <authorList>
            <person name="Tisza M.J."/>
            <person name="Buck C.B."/>
        </authorList>
    </citation>
    <scope>NUCLEOTIDE SEQUENCE</scope>
    <source>
        <strain evidence="2">Ctnpt50</strain>
    </source>
</reference>
<keyword evidence="2" id="KW-0696">RNA-directed RNA polymerase</keyword>
<evidence type="ECO:0000256" key="1">
    <source>
        <dbReference type="SAM" id="Coils"/>
    </source>
</evidence>
<keyword evidence="2" id="KW-0808">Transferase</keyword>
<dbReference type="GO" id="GO:0003968">
    <property type="term" value="F:RNA-directed RNA polymerase activity"/>
    <property type="evidence" value="ECO:0007669"/>
    <property type="project" value="UniProtKB-KW"/>
</dbReference>
<keyword evidence="1" id="KW-0175">Coiled coil</keyword>
<name>A0A8S5SEF1_9CAUD</name>
<evidence type="ECO:0000313" key="2">
    <source>
        <dbReference type="EMBL" id="DAF49063.1"/>
    </source>
</evidence>
<protein>
    <submittedName>
        <fullName evidence="2">RNA-dependent RNA polymerase</fullName>
    </submittedName>
</protein>